<dbReference type="PANTHER" id="PTHR23075:SF0">
    <property type="entry name" value="ATPASE FAMILY AAA DOMAIN-CONTAINING PROTEIN 3"/>
    <property type="match status" value="1"/>
</dbReference>
<accession>A0ABQ6MT25</accession>
<keyword evidence="3" id="KW-0496">Mitochondrion</keyword>
<evidence type="ECO:0000256" key="2">
    <source>
        <dbReference type="ARBA" id="ARBA00023054"/>
    </source>
</evidence>
<organism evidence="7 8">
    <name type="scientific">Tetraparma gracilis</name>
    <dbReference type="NCBI Taxonomy" id="2962635"/>
    <lineage>
        <taxon>Eukaryota</taxon>
        <taxon>Sar</taxon>
        <taxon>Stramenopiles</taxon>
        <taxon>Ochrophyta</taxon>
        <taxon>Bolidophyceae</taxon>
        <taxon>Parmales</taxon>
        <taxon>Triparmaceae</taxon>
        <taxon>Tetraparma</taxon>
    </lineage>
</organism>
<protein>
    <recommendedName>
        <fullName evidence="6">AAA+ ATPase domain-containing protein</fullName>
    </recommendedName>
</protein>
<gene>
    <name evidence="7" type="ORF">TeGR_g3608</name>
</gene>
<feature type="compositionally biased region" description="Low complexity" evidence="5">
    <location>
        <begin position="358"/>
        <end position="377"/>
    </location>
</feature>
<evidence type="ECO:0000256" key="3">
    <source>
        <dbReference type="ARBA" id="ARBA00023271"/>
    </source>
</evidence>
<feature type="region of interest" description="Disordered" evidence="5">
    <location>
        <begin position="321"/>
        <end position="388"/>
    </location>
</feature>
<dbReference type="InterPro" id="IPR003593">
    <property type="entry name" value="AAA+_ATPase"/>
</dbReference>
<evidence type="ECO:0000256" key="1">
    <source>
        <dbReference type="ARBA" id="ARBA00004436"/>
    </source>
</evidence>
<reference evidence="7 8" key="1">
    <citation type="journal article" date="2023" name="Commun. Biol.">
        <title>Genome analysis of Parmales, the sister group of diatoms, reveals the evolutionary specialization of diatoms from phago-mixotrophs to photoautotrophs.</title>
        <authorList>
            <person name="Ban H."/>
            <person name="Sato S."/>
            <person name="Yoshikawa S."/>
            <person name="Yamada K."/>
            <person name="Nakamura Y."/>
            <person name="Ichinomiya M."/>
            <person name="Sato N."/>
            <person name="Blanc-Mathieu R."/>
            <person name="Endo H."/>
            <person name="Kuwata A."/>
            <person name="Ogata H."/>
        </authorList>
    </citation>
    <scope>NUCLEOTIDE SEQUENCE [LARGE SCALE GENOMIC DNA]</scope>
</reference>
<feature type="compositionally biased region" description="Gly residues" evidence="5">
    <location>
        <begin position="1347"/>
        <end position="1362"/>
    </location>
</feature>
<feature type="compositionally biased region" description="Basic and acidic residues" evidence="5">
    <location>
        <begin position="321"/>
        <end position="344"/>
    </location>
</feature>
<keyword evidence="2 4" id="KW-0175">Coiled coil</keyword>
<dbReference type="InterPro" id="IPR003959">
    <property type="entry name" value="ATPase_AAA_core"/>
</dbReference>
<dbReference type="InterPro" id="IPR027417">
    <property type="entry name" value="P-loop_NTPase"/>
</dbReference>
<sequence length="1403" mass="151271">MDADAIARMSRMQDAANTKQTEMMAEQARAGGGGAGAADAAAREQEALGAQAGRRAAEAAGAEAARVEAARQEAAGAEAARAEAARAEAARAEAARQEAAVAEAAAAEAAAAEAAVAEAAVAEAARAAAAEQEAARAAAEGQEAARQEAERQEVARLEVARLEAERAEAARLQAEQEAAARAAQERARLEAERAEAARVQAAQEEAARVQAAEQEAVRVQAAEQEAARVQAAEKEAVRVQAAEQEAARVQAAEQEAARVQAAEQEAARVQAAEQEAARVQAARLQAEQEAAAQIEAEAAAAAAAAAAEAARIHEQQQTLLREQEERERKEAEVQRELAEERERAAAAQEQQLHELRLKQQQQEEAAAATRAAAAAAAEEQRRADEARHLEQQRLAEEQLAALKQQREAELLEQERLAAAEMEKLKKEQEQAEELRRSQALLQQQAHEEELRRQELEQATAEAAAAAAAASEELTRITTSHEEEVKAKKASDHEEFLAQLKTLQLEQDSHFQSAMSIIANTADVSGNHSTSTLTSAVSTTNSSLVEEFKALIKRHEQIEATLESLQSSTHQTLQDFHSTIEIELDIVNNAMSASELLADSAKDSLQELITGSHETRMSAREEQAGLLREKLAQSAERHLKELAEVEKAEIADLTERNRKLKVEAGDGGEILFSDDAWKASGFSAGSPLTAETTLEAIEQVPIHTYMLRDDSKADIRVSSQNFGDQRMTRRHLGVIDTTTSEYIPESDDAGSIDAATVFAYNLNALSKIADNMEALSAKVETLTAHDIRTTADDRLEAVSRIVNSEDREESEEKWKSAAQLAADTSALEAQAAVAQMKLLSQQFKAAVRSQITSAKHLSRMSVLYETDLSTSRGLEMAKYVETKREQDIIAAEAGLDTAINEMVTTGKIISMKNDTYREILRLEEASVGEAERARERILAEADLERETEDMSLNKIRVLGEEATKATIEIIKVSFMNFADAIHHLFKTVEGQKQMLVFLMGASLAAFAIMLIREMSSLLFGILKKSMLTPKLVREYGRSRASRGHSMLDDIVMSKATRDRLDQICTGTARARARGAPLRHVMVYGPAGTGKSLVARALGTSVDGLPFALMSGSDLAPLGKHGPSELRKILTWASRSRSGAMLIIDEAEAALGSRLRAGGDFDDDDGGAAGGKSEGFARDALNVLLSMTGTASCDLMLVLTTSNPQALDEAVLDRMDELIGMELPKAAERRRILATAFEKRFREEGVGEGGGGGLWEKLTKSKDSRALLAKGFGQVSHALDRLSADDRTKGCSGRELEKMIQAVLTNVYGSVEGDGTLSKEIWERVTSGYCEELKEKRKLTNVEVKNQGAGEGAGEGAGKGAGRGGGEEGREASTAVGVQQERSGGSDMPKSPKHKHWSEPELCLE</sequence>
<feature type="coiled-coil region" evidence="4">
    <location>
        <begin position="627"/>
        <end position="662"/>
    </location>
</feature>
<keyword evidence="3" id="KW-1135">Mitochondrion nucleoid</keyword>
<dbReference type="InterPro" id="IPR003960">
    <property type="entry name" value="ATPase_AAA_CS"/>
</dbReference>
<evidence type="ECO:0000256" key="5">
    <source>
        <dbReference type="SAM" id="MobiDB-lite"/>
    </source>
</evidence>
<dbReference type="PROSITE" id="PS00674">
    <property type="entry name" value="AAA"/>
    <property type="match status" value="1"/>
</dbReference>
<dbReference type="Gene3D" id="3.40.50.300">
    <property type="entry name" value="P-loop containing nucleotide triphosphate hydrolases"/>
    <property type="match status" value="1"/>
</dbReference>
<proteinExistence type="predicted"/>
<dbReference type="Pfam" id="PF00004">
    <property type="entry name" value="AAA"/>
    <property type="match status" value="1"/>
</dbReference>
<feature type="compositionally biased region" description="Basic and acidic residues" evidence="5">
    <location>
        <begin position="378"/>
        <end position="388"/>
    </location>
</feature>
<dbReference type="PANTHER" id="PTHR23075">
    <property type="entry name" value="PUTATIVE ATP-ASE"/>
    <property type="match status" value="1"/>
</dbReference>
<feature type="domain" description="AAA+ ATPase" evidence="6">
    <location>
        <begin position="1075"/>
        <end position="1223"/>
    </location>
</feature>
<dbReference type="SMART" id="SM00382">
    <property type="entry name" value="AAA"/>
    <property type="match status" value="1"/>
</dbReference>
<evidence type="ECO:0000259" key="6">
    <source>
        <dbReference type="SMART" id="SM00382"/>
    </source>
</evidence>
<dbReference type="Proteomes" id="UP001165060">
    <property type="component" value="Unassembled WGS sequence"/>
</dbReference>
<comment type="subcellular location">
    <subcellularLocation>
        <location evidence="1">Mitochondrion matrix</location>
        <location evidence="1">Mitochondrion nucleoid</location>
    </subcellularLocation>
</comment>
<feature type="compositionally biased region" description="Low complexity" evidence="5">
    <location>
        <begin position="47"/>
        <end position="60"/>
    </location>
</feature>
<name>A0ABQ6MT25_9STRA</name>
<comment type="caution">
    <text evidence="7">The sequence shown here is derived from an EMBL/GenBank/DDBJ whole genome shotgun (WGS) entry which is preliminary data.</text>
</comment>
<dbReference type="SUPFAM" id="SSF52540">
    <property type="entry name" value="P-loop containing nucleoside triphosphate hydrolases"/>
    <property type="match status" value="1"/>
</dbReference>
<feature type="region of interest" description="Disordered" evidence="5">
    <location>
        <begin position="1"/>
        <end position="60"/>
    </location>
</feature>
<evidence type="ECO:0000313" key="8">
    <source>
        <dbReference type="Proteomes" id="UP001165060"/>
    </source>
</evidence>
<evidence type="ECO:0000256" key="4">
    <source>
        <dbReference type="SAM" id="Coils"/>
    </source>
</evidence>
<dbReference type="EMBL" id="BRYB01000528">
    <property type="protein sequence ID" value="GMI31863.1"/>
    <property type="molecule type" value="Genomic_DNA"/>
</dbReference>
<keyword evidence="8" id="KW-1185">Reference proteome</keyword>
<feature type="region of interest" description="Disordered" evidence="5">
    <location>
        <begin position="1345"/>
        <end position="1403"/>
    </location>
</feature>
<evidence type="ECO:0000313" key="7">
    <source>
        <dbReference type="EMBL" id="GMI31863.1"/>
    </source>
</evidence>